<dbReference type="Proteomes" id="UP001165663">
    <property type="component" value="Unassembled WGS sequence"/>
</dbReference>
<evidence type="ECO:0000313" key="2">
    <source>
        <dbReference type="Proteomes" id="UP001165663"/>
    </source>
</evidence>
<dbReference type="Gene3D" id="3.40.210.10">
    <property type="entry name" value="PVUII Endonuclease, subunit A"/>
    <property type="match status" value="1"/>
</dbReference>
<sequence length="314" mass="35378">MSRLRFARIVARAMCELAHDSLLTIPGCRPFATTQPYVHAVSPVAIPEPAARIEGVPAQDDARENQMVWMFNLSVPPDRGRSDIDAYLDLEGHPEPIPFELKSATSDSVSTVRDFGPEHIAKWAHLHWLFAFYEADATTLRHCYYASPADMAAWIADKQQYVRPDEVLAQRVPQRITDEDLTEVMGPEADFSISDAKRIMKKQWKAAQYRERADLPNQRYSRSAMLEVLRERCGYVIRRGATLNNPHIAESYLIDQGLQPITKDHAARLRELVREYLANRAEQLKEGAVPAEDVVDPVILDQAAKAADTDDASA</sequence>
<dbReference type="AlphaFoldDB" id="A0AA37PTU4"/>
<reference evidence="1" key="1">
    <citation type="submission" date="2022-07" db="EMBL/GenBank/DDBJ databases">
        <title>Mycobacterium kiyosense sp. nov., scotochromogenic slow-glowing species isolated from respiratory specimens.</title>
        <authorList>
            <person name="Fukano H."/>
            <person name="Kazumi Y."/>
            <person name="Sakagami N."/>
            <person name="Ato M."/>
            <person name="Mitarai S."/>
            <person name="Hoshino Y."/>
        </authorList>
    </citation>
    <scope>NUCLEOTIDE SEQUENCE</scope>
    <source>
        <strain evidence="1">SRL2020-028</strain>
    </source>
</reference>
<dbReference type="InterPro" id="IPR038402">
    <property type="entry name" value="PvuII_sf"/>
</dbReference>
<gene>
    <name evidence="1" type="ORF">SRL2020028_19660</name>
</gene>
<protein>
    <submittedName>
        <fullName evidence="1">Uncharacterized protein</fullName>
    </submittedName>
</protein>
<name>A0AA37PTU4_9MYCO</name>
<comment type="caution">
    <text evidence="1">The sequence shown here is derived from an EMBL/GenBank/DDBJ whole genome shotgun (WGS) entry which is preliminary data.</text>
</comment>
<accession>A0AA37PTU4</accession>
<dbReference type="EMBL" id="BRXE01000015">
    <property type="protein sequence ID" value="GLB82710.1"/>
    <property type="molecule type" value="Genomic_DNA"/>
</dbReference>
<proteinExistence type="predicted"/>
<organism evidence="1 2">
    <name type="scientific">Mycobacterium kiyosense</name>
    <dbReference type="NCBI Taxonomy" id="2871094"/>
    <lineage>
        <taxon>Bacteria</taxon>
        <taxon>Bacillati</taxon>
        <taxon>Actinomycetota</taxon>
        <taxon>Actinomycetes</taxon>
        <taxon>Mycobacteriales</taxon>
        <taxon>Mycobacteriaceae</taxon>
        <taxon>Mycobacterium</taxon>
    </lineage>
</organism>
<evidence type="ECO:0000313" key="1">
    <source>
        <dbReference type="EMBL" id="GLB82710.1"/>
    </source>
</evidence>